<evidence type="ECO:0000313" key="4">
    <source>
        <dbReference type="Proteomes" id="UP000405656"/>
    </source>
</evidence>
<dbReference type="OrthoDB" id="9799145at2"/>
<dbReference type="SUPFAM" id="SSF54197">
    <property type="entry name" value="HIT-like"/>
    <property type="match status" value="1"/>
</dbReference>
<proteinExistence type="predicted"/>
<dbReference type="OMA" id="WHIMARF"/>
<sequence length="124" mass="15042">MIYENDYLFIEKENSQIPWVKIFTKENYRELSDCPTFLQNMLFQYVLACELSLREHYNPEKINIASFANYVPRVHFHVMARFKEDAFFPECMWGKQQREVRDLNLPDFEGFKLILLKEINNIHV</sequence>
<dbReference type="GO" id="GO:0003824">
    <property type="term" value="F:catalytic activity"/>
    <property type="evidence" value="ECO:0007669"/>
    <property type="project" value="InterPro"/>
</dbReference>
<gene>
    <name evidence="3" type="ORF">GL567_01585</name>
    <name evidence="2" type="ORF">YZ36_07130</name>
</gene>
<dbReference type="EMBL" id="AACCWZ010000011">
    <property type="protein sequence ID" value="EAK0451741.1"/>
    <property type="molecule type" value="Genomic_DNA"/>
</dbReference>
<dbReference type="GeneID" id="93004511"/>
<dbReference type="InterPro" id="IPR036265">
    <property type="entry name" value="HIT-like_sf"/>
</dbReference>
<protein>
    <submittedName>
        <fullName evidence="3">HIT domain-containing protein</fullName>
    </submittedName>
    <submittedName>
        <fullName evidence="2">HIT family protein</fullName>
    </submittedName>
</protein>
<dbReference type="Proteomes" id="UP000405656">
    <property type="component" value="Unassembled WGS sequence"/>
</dbReference>
<dbReference type="EMBL" id="AANNSE010000002">
    <property type="protein sequence ID" value="EDP6814271.1"/>
    <property type="molecule type" value="Genomic_DNA"/>
</dbReference>
<evidence type="ECO:0000313" key="2">
    <source>
        <dbReference type="EMBL" id="EAK0451741.1"/>
    </source>
</evidence>
<evidence type="ECO:0000313" key="5">
    <source>
        <dbReference type="Proteomes" id="UP000471322"/>
    </source>
</evidence>
<evidence type="ECO:0000259" key="1">
    <source>
        <dbReference type="Pfam" id="PF01230"/>
    </source>
</evidence>
<name>A0A400BIQ2_CAMLA</name>
<dbReference type="AlphaFoldDB" id="A0A400BIQ2"/>
<feature type="domain" description="HIT" evidence="1">
    <location>
        <begin position="2"/>
        <end position="83"/>
    </location>
</feature>
<organism evidence="3 5">
    <name type="scientific">Campylobacter lari</name>
    <dbReference type="NCBI Taxonomy" id="201"/>
    <lineage>
        <taxon>Bacteria</taxon>
        <taxon>Pseudomonadati</taxon>
        <taxon>Campylobacterota</taxon>
        <taxon>Epsilonproteobacteria</taxon>
        <taxon>Campylobacterales</taxon>
        <taxon>Campylobacteraceae</taxon>
        <taxon>Campylobacter</taxon>
    </lineage>
</organism>
<reference evidence="3 5" key="1">
    <citation type="submission" date="2019-11" db="EMBL/GenBank/DDBJ databases">
        <authorList>
            <consortium name="PulseNet: The National Subtyping Network for Foodborne Disease Surveillance"/>
            <person name="Tarr C.L."/>
            <person name="Trees E."/>
            <person name="Katz L.S."/>
            <person name="Carleton-Romer H.A."/>
            <person name="Stroika S."/>
            <person name="Kucerova Z."/>
            <person name="Roache K.F."/>
            <person name="Sabol A.L."/>
            <person name="Besser J."/>
            <person name="Gerner-Smidt P."/>
        </authorList>
    </citation>
    <scope>NUCLEOTIDE SEQUENCE [LARGE SCALE GENOMIC DNA]</scope>
    <source>
        <strain evidence="2 4">20110455</strain>
        <strain evidence="3 5">PNUSAC013627</strain>
    </source>
</reference>
<dbReference type="Pfam" id="PF01230">
    <property type="entry name" value="HIT"/>
    <property type="match status" value="1"/>
</dbReference>
<dbReference type="RefSeq" id="WP_012661164.1">
    <property type="nucleotide sequence ID" value="NZ_CBCUZC010000007.1"/>
</dbReference>
<evidence type="ECO:0000313" key="3">
    <source>
        <dbReference type="EMBL" id="EDP6814271.1"/>
    </source>
</evidence>
<dbReference type="InterPro" id="IPR011146">
    <property type="entry name" value="HIT-like"/>
</dbReference>
<dbReference type="Proteomes" id="UP000471322">
    <property type="component" value="Unassembled WGS sequence"/>
</dbReference>
<comment type="caution">
    <text evidence="3">The sequence shown here is derived from an EMBL/GenBank/DDBJ whole genome shotgun (WGS) entry which is preliminary data.</text>
</comment>
<accession>A0A400BIQ2</accession>
<dbReference type="Gene3D" id="3.30.428.10">
    <property type="entry name" value="HIT-like"/>
    <property type="match status" value="1"/>
</dbReference>